<dbReference type="Gene3D" id="3.20.20.140">
    <property type="entry name" value="Metal-dependent hydrolases"/>
    <property type="match status" value="1"/>
</dbReference>
<accession>A0A1Q8QZA5</accession>
<name>A0A1Q8QZA5_9FIRM</name>
<sequence>MGIGMSILFKNAKIVTMNEQREIIQGDLLVDGSQIAAVGGVIEQPADQVIDLHGDLLIPGLIQTHIHLCQTLFRGQADDLELLDWLKFKIWPLEGGHDPESLYDSALLGIGELFLGGTTTIVDMETVHHTEQAFEAILSSGLRALTGKVMMDDPNGDIPPSLQETTEASLQESVDLYEKYHGKGNGRLEVAFTPRFVISCTDTLLKEISQIAREKNAFVHTHASENRGEIQVVESTRGMRNIIYLEKVGLTGPKLILAHCIWLDEAEKEILIQSKTRISHCPSSNLKLASGIAPIPELIKRGAEISLAADGAPCNNNLDGFREMRHAALIQKPLHGPTVMPAQKVFELATLGGARAIGHEQDLGSLEVGKKADLAVVSLQGLHTWPNEHVDVYSQLVYQANSSDVRLTMVDGQIVMQDRQLLTIDVPRLKSSSTRSLNRIMQRVGLG</sequence>
<gene>
    <name evidence="3" type="ORF">DSOL_1434</name>
</gene>
<dbReference type="PANTHER" id="PTHR43794:SF11">
    <property type="entry name" value="AMIDOHYDROLASE-RELATED DOMAIN-CONTAINING PROTEIN"/>
    <property type="match status" value="1"/>
</dbReference>
<keyword evidence="4" id="KW-1185">Reference proteome</keyword>
<dbReference type="SUPFAM" id="SSF51338">
    <property type="entry name" value="Composite domain of metallo-dependent hydrolases"/>
    <property type="match status" value="1"/>
</dbReference>
<reference evidence="3 4" key="1">
    <citation type="submission" date="2016-09" db="EMBL/GenBank/DDBJ databases">
        <title>Complete genome of Desulfosporosinus sp. OL.</title>
        <authorList>
            <person name="Mardanov A."/>
            <person name="Beletsky A."/>
            <person name="Panova A."/>
            <person name="Karnachuk O."/>
            <person name="Ravin N."/>
        </authorList>
    </citation>
    <scope>NUCLEOTIDE SEQUENCE [LARGE SCALE GENOMIC DNA]</scope>
    <source>
        <strain evidence="3 4">OL</strain>
    </source>
</reference>
<proteinExistence type="predicted"/>
<evidence type="ECO:0000313" key="3">
    <source>
        <dbReference type="EMBL" id="OLN32683.1"/>
    </source>
</evidence>
<protein>
    <submittedName>
        <fullName evidence="3">Guanine deaminase</fullName>
    </submittedName>
</protein>
<dbReference type="STRING" id="1888891.DSOL_1434"/>
<evidence type="ECO:0000259" key="2">
    <source>
        <dbReference type="Pfam" id="PF01979"/>
    </source>
</evidence>
<comment type="caution">
    <text evidence="3">The sequence shown here is derived from an EMBL/GenBank/DDBJ whole genome shotgun (WGS) entry which is preliminary data.</text>
</comment>
<dbReference type="InterPro" id="IPR006680">
    <property type="entry name" value="Amidohydro-rel"/>
</dbReference>
<evidence type="ECO:0000256" key="1">
    <source>
        <dbReference type="ARBA" id="ARBA00022801"/>
    </source>
</evidence>
<dbReference type="PANTHER" id="PTHR43794">
    <property type="entry name" value="AMINOHYDROLASE SSNA-RELATED"/>
    <property type="match status" value="1"/>
</dbReference>
<dbReference type="Gene3D" id="2.30.40.10">
    <property type="entry name" value="Urease, subunit C, domain 1"/>
    <property type="match status" value="1"/>
</dbReference>
<dbReference type="CDD" id="cd01298">
    <property type="entry name" value="ATZ_TRZ_like"/>
    <property type="match status" value="1"/>
</dbReference>
<dbReference type="SUPFAM" id="SSF51556">
    <property type="entry name" value="Metallo-dependent hydrolases"/>
    <property type="match status" value="1"/>
</dbReference>
<dbReference type="EMBL" id="MLBF01000007">
    <property type="protein sequence ID" value="OLN32683.1"/>
    <property type="molecule type" value="Genomic_DNA"/>
</dbReference>
<dbReference type="InterPro" id="IPR050287">
    <property type="entry name" value="MTA/SAH_deaminase"/>
</dbReference>
<keyword evidence="1" id="KW-0378">Hydrolase</keyword>
<dbReference type="Proteomes" id="UP000186102">
    <property type="component" value="Unassembled WGS sequence"/>
</dbReference>
<dbReference type="NCBIfam" id="NF005557">
    <property type="entry name" value="PRK07228.1"/>
    <property type="match status" value="1"/>
</dbReference>
<evidence type="ECO:0000313" key="4">
    <source>
        <dbReference type="Proteomes" id="UP000186102"/>
    </source>
</evidence>
<dbReference type="InterPro" id="IPR011059">
    <property type="entry name" value="Metal-dep_hydrolase_composite"/>
</dbReference>
<dbReference type="InterPro" id="IPR032466">
    <property type="entry name" value="Metal_Hydrolase"/>
</dbReference>
<dbReference type="GO" id="GO:0016810">
    <property type="term" value="F:hydrolase activity, acting on carbon-nitrogen (but not peptide) bonds"/>
    <property type="evidence" value="ECO:0007669"/>
    <property type="project" value="InterPro"/>
</dbReference>
<dbReference type="Pfam" id="PF01979">
    <property type="entry name" value="Amidohydro_1"/>
    <property type="match status" value="1"/>
</dbReference>
<feature type="domain" description="Amidohydrolase-related" evidence="2">
    <location>
        <begin position="57"/>
        <end position="415"/>
    </location>
</feature>
<organism evidence="3 4">
    <name type="scientific">Desulfosporosinus metallidurans</name>
    <dbReference type="NCBI Taxonomy" id="1888891"/>
    <lineage>
        <taxon>Bacteria</taxon>
        <taxon>Bacillati</taxon>
        <taxon>Bacillota</taxon>
        <taxon>Clostridia</taxon>
        <taxon>Eubacteriales</taxon>
        <taxon>Desulfitobacteriaceae</taxon>
        <taxon>Desulfosporosinus</taxon>
    </lineage>
</organism>
<dbReference type="AlphaFoldDB" id="A0A1Q8QZA5"/>